<gene>
    <name evidence="1" type="ORF">O6P43_016608</name>
</gene>
<dbReference type="EMBL" id="JARAOO010000007">
    <property type="protein sequence ID" value="KAJ7961241.1"/>
    <property type="molecule type" value="Genomic_DNA"/>
</dbReference>
<name>A0AAD7PMH7_QUISA</name>
<organism evidence="1 2">
    <name type="scientific">Quillaja saponaria</name>
    <name type="common">Soap bark tree</name>
    <dbReference type="NCBI Taxonomy" id="32244"/>
    <lineage>
        <taxon>Eukaryota</taxon>
        <taxon>Viridiplantae</taxon>
        <taxon>Streptophyta</taxon>
        <taxon>Embryophyta</taxon>
        <taxon>Tracheophyta</taxon>
        <taxon>Spermatophyta</taxon>
        <taxon>Magnoliopsida</taxon>
        <taxon>eudicotyledons</taxon>
        <taxon>Gunneridae</taxon>
        <taxon>Pentapetalae</taxon>
        <taxon>rosids</taxon>
        <taxon>fabids</taxon>
        <taxon>Fabales</taxon>
        <taxon>Quillajaceae</taxon>
        <taxon>Quillaja</taxon>
    </lineage>
</organism>
<evidence type="ECO:0000313" key="2">
    <source>
        <dbReference type="Proteomes" id="UP001163823"/>
    </source>
</evidence>
<reference evidence="1" key="1">
    <citation type="journal article" date="2023" name="Science">
        <title>Elucidation of the pathway for biosynthesis of saponin adjuvants from the soapbark tree.</title>
        <authorList>
            <person name="Reed J."/>
            <person name="Orme A."/>
            <person name="El-Demerdash A."/>
            <person name="Owen C."/>
            <person name="Martin L.B.B."/>
            <person name="Misra R.C."/>
            <person name="Kikuchi S."/>
            <person name="Rejzek M."/>
            <person name="Martin A.C."/>
            <person name="Harkess A."/>
            <person name="Leebens-Mack J."/>
            <person name="Louveau T."/>
            <person name="Stephenson M.J."/>
            <person name="Osbourn A."/>
        </authorList>
    </citation>
    <scope>NUCLEOTIDE SEQUENCE</scope>
    <source>
        <strain evidence="1">S10</strain>
    </source>
</reference>
<sequence length="180" mass="19942">MGGCRIFDKETMAFSLEFQGSRKIQNSMVASCLGYPTNKDRIWWLRNQIIHSDKSPITDFNQWAFQVNSAFHEMLRACLPIFKADDSSHWNLPPEEWIKVNFDAAVQATGSWAAAIVVSSSGHVLATRTKFPLSTDPLVAEVQATLATQLAKSIDSKIGVILEGDSQVEIEAINSTGRIL</sequence>
<dbReference type="InterPro" id="IPR052929">
    <property type="entry name" value="RNase_H-like_EbsB-rel"/>
</dbReference>
<dbReference type="KEGG" id="qsa:O6P43_016608"/>
<dbReference type="AlphaFoldDB" id="A0AAD7PMH7"/>
<keyword evidence="2" id="KW-1185">Reference proteome</keyword>
<dbReference type="PANTHER" id="PTHR47074:SF48">
    <property type="entry name" value="POLYNUCLEOTIDYL TRANSFERASE, RIBONUCLEASE H-LIKE SUPERFAMILY PROTEIN"/>
    <property type="match status" value="1"/>
</dbReference>
<dbReference type="PANTHER" id="PTHR47074">
    <property type="entry name" value="BNAC02G40300D PROTEIN"/>
    <property type="match status" value="1"/>
</dbReference>
<proteinExistence type="predicted"/>
<protein>
    <submittedName>
        <fullName evidence="1">Ribonuclease H-like domain containing protein</fullName>
    </submittedName>
</protein>
<accession>A0AAD7PMH7</accession>
<comment type="caution">
    <text evidence="1">The sequence shown here is derived from an EMBL/GenBank/DDBJ whole genome shotgun (WGS) entry which is preliminary data.</text>
</comment>
<dbReference type="Proteomes" id="UP001163823">
    <property type="component" value="Chromosome 7"/>
</dbReference>
<evidence type="ECO:0000313" key="1">
    <source>
        <dbReference type="EMBL" id="KAJ7961241.1"/>
    </source>
</evidence>